<dbReference type="EMBL" id="CAXLJM020000019">
    <property type="protein sequence ID" value="CAL8085006.1"/>
    <property type="molecule type" value="Genomic_DNA"/>
</dbReference>
<feature type="signal peptide" evidence="4">
    <location>
        <begin position="1"/>
        <end position="24"/>
    </location>
</feature>
<evidence type="ECO:0000313" key="5">
    <source>
        <dbReference type="EMBL" id="CAL8085006.1"/>
    </source>
</evidence>
<keyword evidence="1" id="KW-0433">Leucine-rich repeat</keyword>
<evidence type="ECO:0000256" key="3">
    <source>
        <dbReference type="ARBA" id="ARBA00022737"/>
    </source>
</evidence>
<dbReference type="InterPro" id="IPR026906">
    <property type="entry name" value="LRR_5"/>
</dbReference>
<evidence type="ECO:0000256" key="2">
    <source>
        <dbReference type="ARBA" id="ARBA00022729"/>
    </source>
</evidence>
<dbReference type="Pfam" id="PF13855">
    <property type="entry name" value="LRR_8"/>
    <property type="match status" value="6"/>
</dbReference>
<dbReference type="PANTHER" id="PTHR24369">
    <property type="entry name" value="ANTIGEN BSP, PUTATIVE-RELATED"/>
    <property type="match status" value="1"/>
</dbReference>
<dbReference type="PROSITE" id="PS51450">
    <property type="entry name" value="LRR"/>
    <property type="match status" value="8"/>
</dbReference>
<protein>
    <recommendedName>
        <fullName evidence="7">Chaoptin</fullName>
    </recommendedName>
</protein>
<keyword evidence="3" id="KW-0677">Repeat</keyword>
<feature type="chain" id="PRO_5047086518" description="Chaoptin" evidence="4">
    <location>
        <begin position="25"/>
        <end position="1079"/>
    </location>
</feature>
<evidence type="ECO:0008006" key="7">
    <source>
        <dbReference type="Google" id="ProtNLM"/>
    </source>
</evidence>
<dbReference type="SMART" id="SM00365">
    <property type="entry name" value="LRR_SD22"/>
    <property type="match status" value="8"/>
</dbReference>
<gene>
    <name evidence="5" type="ORF">ODALV1_LOCUS5973</name>
</gene>
<evidence type="ECO:0000256" key="1">
    <source>
        <dbReference type="ARBA" id="ARBA00022614"/>
    </source>
</evidence>
<dbReference type="PANTHER" id="PTHR24369:SF210">
    <property type="entry name" value="CHAOPTIN-RELATED"/>
    <property type="match status" value="1"/>
</dbReference>
<name>A0ABP1Q133_9HEXA</name>
<dbReference type="Proteomes" id="UP001642540">
    <property type="component" value="Unassembled WGS sequence"/>
</dbReference>
<proteinExistence type="predicted"/>
<accession>A0ABP1Q133</accession>
<dbReference type="InterPro" id="IPR003591">
    <property type="entry name" value="Leu-rich_rpt_typical-subtyp"/>
</dbReference>
<dbReference type="InterPro" id="IPR050541">
    <property type="entry name" value="LRR_TM_domain-containing"/>
</dbReference>
<dbReference type="Pfam" id="PF13306">
    <property type="entry name" value="LRR_5"/>
    <property type="match status" value="1"/>
</dbReference>
<sequence>MEPIPRYLSVITVLLTCLTVSVLGGYIPPGPKYKCPDRNVIWPCLCLSTSDDGVFLKCEEVSMATLAAAMSYCRATQTPIQSLEILNLNTEKLYGKLFNDVNITTLRIENSPISFVGPDIFFPLRHSLVTLELIGTRLKSYPNEAFENLDNLVTLTLDKHNISSLDEGIRGLGSLKNLQISNGNISSFQKPTFSALGGKLARLDLHGNQLKTIPKDAFQNLKNLEYLDVAWNLFDKLDPGYFFHLSKLTWFNASHNEIPEFKRGAFARNGFLRVIYLTHNKMTKLDAAAFRGMRLLTRLYLNDNQIGEVGRGAFNSLQRIKTIDISRNKLKLVDYQMFMKLPFAEEVLMAENEITRIKQGAFQELAYCVVNMSHNQISVVEKQSFENCVNMTILDMSYNQIDNFTKAAFDENSYPNEWRLEYNKLELTGDIPLKFMAGIKILNVSNNALREVNKNTFPKLYELHTLDLSGNNISKIHSGVFTNLFSLRHLNMSNNNLTDLSGSAFGPLPTVLDLNLNNNRLKSVSNAAFSKMVSLRELSLANNNIKKVFQISGSLNGLNLANNEISSLSKAWPTMNSLQRLDLSGNQLGGNLPGGSFDGLGALSKLSLADNNITEIPRDALSTLTTIQYIDLSKNGLTNLSRAAFGRLPIVFELLLSQNEISSIEPKAFDGMLQLLHLDLSQNNLKNINIGAFSPLNSMRILNLSKNSIERTDNTTNSVFEDALSLVTLDLSHNKISSIHAHTFPELRWTNFKLNSINISNNNLMIITKEILKGTKTVKQIDLSRNKITEVRKSVLGNMTSLEDLDLSFNELAFMDANILGPPPNLKSLNLEKNYLRKFPTETLHKAPFNYLNLAANRMKLFNLDFLPKIKNGSRIILRDNPIACDCRLIFLKRHFQELRPKLTNLSQEYFQDFHDFKCKGGVETVERMEENELICDYLEDPFSPKIPINYDLEIRSLSNDGKNLDVSWRVKSKMDILGFQLELLDDVAGSIVETETFSYTERMTKVNLKGISADRICLVPKYSSDEFSPGVNNQKVNKVCHKLENVVAAESVYGKGSSLVKTMHVFNLIAVGILVRFL</sequence>
<dbReference type="SMART" id="SM00369">
    <property type="entry name" value="LRR_TYP"/>
    <property type="match status" value="24"/>
</dbReference>
<evidence type="ECO:0000313" key="6">
    <source>
        <dbReference type="Proteomes" id="UP001642540"/>
    </source>
</evidence>
<dbReference type="SUPFAM" id="SSF52058">
    <property type="entry name" value="L domain-like"/>
    <property type="match status" value="3"/>
</dbReference>
<dbReference type="InterPro" id="IPR032675">
    <property type="entry name" value="LRR_dom_sf"/>
</dbReference>
<reference evidence="5 6" key="1">
    <citation type="submission" date="2024-08" db="EMBL/GenBank/DDBJ databases">
        <authorList>
            <person name="Cucini C."/>
            <person name="Frati F."/>
        </authorList>
    </citation>
    <scope>NUCLEOTIDE SEQUENCE [LARGE SCALE GENOMIC DNA]</scope>
</reference>
<keyword evidence="2 4" id="KW-0732">Signal</keyword>
<keyword evidence="6" id="KW-1185">Reference proteome</keyword>
<dbReference type="InterPro" id="IPR001611">
    <property type="entry name" value="Leu-rich_rpt"/>
</dbReference>
<dbReference type="PRINTS" id="PR00019">
    <property type="entry name" value="LEURICHRPT"/>
</dbReference>
<evidence type="ECO:0000256" key="4">
    <source>
        <dbReference type="SAM" id="SignalP"/>
    </source>
</evidence>
<comment type="caution">
    <text evidence="5">The sequence shown here is derived from an EMBL/GenBank/DDBJ whole genome shotgun (WGS) entry which is preliminary data.</text>
</comment>
<dbReference type="Gene3D" id="3.80.10.10">
    <property type="entry name" value="Ribonuclease Inhibitor"/>
    <property type="match status" value="5"/>
</dbReference>
<organism evidence="5 6">
    <name type="scientific">Orchesella dallaii</name>
    <dbReference type="NCBI Taxonomy" id="48710"/>
    <lineage>
        <taxon>Eukaryota</taxon>
        <taxon>Metazoa</taxon>
        <taxon>Ecdysozoa</taxon>
        <taxon>Arthropoda</taxon>
        <taxon>Hexapoda</taxon>
        <taxon>Collembola</taxon>
        <taxon>Entomobryomorpha</taxon>
        <taxon>Entomobryoidea</taxon>
        <taxon>Orchesellidae</taxon>
        <taxon>Orchesellinae</taxon>
        <taxon>Orchesella</taxon>
    </lineage>
</organism>
<dbReference type="Pfam" id="PF00560">
    <property type="entry name" value="LRR_1"/>
    <property type="match status" value="3"/>
</dbReference>